<dbReference type="InterPro" id="IPR000192">
    <property type="entry name" value="Aminotrans_V_dom"/>
</dbReference>
<dbReference type="Pfam" id="PF00266">
    <property type="entry name" value="Aminotran_5"/>
    <property type="match status" value="1"/>
</dbReference>
<keyword evidence="1" id="KW-0663">Pyridoxal phosphate</keyword>
<dbReference type="InterPro" id="IPR015424">
    <property type="entry name" value="PyrdxlP-dep_Trfase"/>
</dbReference>
<dbReference type="EMBL" id="DSID01000767">
    <property type="protein sequence ID" value="HEX71579.1"/>
    <property type="molecule type" value="Genomic_DNA"/>
</dbReference>
<proteinExistence type="predicted"/>
<dbReference type="InterPro" id="IPR015421">
    <property type="entry name" value="PyrdxlP-dep_Trfase_major"/>
</dbReference>
<dbReference type="SUPFAM" id="SSF53383">
    <property type="entry name" value="PLP-dependent transferases"/>
    <property type="match status" value="1"/>
</dbReference>
<dbReference type="Gene3D" id="3.90.1150.10">
    <property type="entry name" value="Aspartate Aminotransferase, domain 1"/>
    <property type="match status" value="1"/>
</dbReference>
<reference evidence="3" key="1">
    <citation type="journal article" date="2020" name="mSystems">
        <title>Genome- and Community-Level Interaction Insights into Carbon Utilization and Element Cycling Functions of Hydrothermarchaeota in Hydrothermal Sediment.</title>
        <authorList>
            <person name="Zhou Z."/>
            <person name="Liu Y."/>
            <person name="Xu W."/>
            <person name="Pan J."/>
            <person name="Luo Z.H."/>
            <person name="Li M."/>
        </authorList>
    </citation>
    <scope>NUCLEOTIDE SEQUENCE [LARGE SCALE GENOMIC DNA]</scope>
    <source>
        <strain evidence="3">SpSt-192</strain>
    </source>
</reference>
<comment type="caution">
    <text evidence="3">The sequence shown here is derived from an EMBL/GenBank/DDBJ whole genome shotgun (WGS) entry which is preliminary data.</text>
</comment>
<protein>
    <submittedName>
        <fullName evidence="3">Aminotransferase class V-fold PLP-dependent enzyme</fullName>
    </submittedName>
</protein>
<name>A0A7C3ANR1_9BACT</name>
<evidence type="ECO:0000256" key="1">
    <source>
        <dbReference type="ARBA" id="ARBA00022898"/>
    </source>
</evidence>
<keyword evidence="3" id="KW-0808">Transferase</keyword>
<accession>A0A7C3ANR1</accession>
<feature type="domain" description="Aminotransferase class V" evidence="2">
    <location>
        <begin position="47"/>
        <end position="360"/>
    </location>
</feature>
<gene>
    <name evidence="3" type="ORF">ENP13_10130</name>
</gene>
<evidence type="ECO:0000259" key="2">
    <source>
        <dbReference type="Pfam" id="PF00266"/>
    </source>
</evidence>
<dbReference type="InterPro" id="IPR015422">
    <property type="entry name" value="PyrdxlP-dep_Trfase_small"/>
</dbReference>
<dbReference type="AlphaFoldDB" id="A0A7C3ANR1"/>
<dbReference type="GO" id="GO:0008483">
    <property type="term" value="F:transaminase activity"/>
    <property type="evidence" value="ECO:0007669"/>
    <property type="project" value="UniProtKB-KW"/>
</dbReference>
<evidence type="ECO:0000313" key="3">
    <source>
        <dbReference type="EMBL" id="HEX71579.1"/>
    </source>
</evidence>
<dbReference type="PANTHER" id="PTHR43092">
    <property type="entry name" value="L-CYSTEINE DESULFHYDRASE"/>
    <property type="match status" value="1"/>
</dbReference>
<organism evidence="3">
    <name type="scientific">Thermorudis sp</name>
    <dbReference type="NCBI Taxonomy" id="1969470"/>
    <lineage>
        <taxon>Bacteria</taxon>
        <taxon>Pseudomonadati</taxon>
        <taxon>Thermomicrobiota</taxon>
        <taxon>Thermomicrobia</taxon>
        <taxon>Thermomicrobia incertae sedis</taxon>
        <taxon>Thermorudis</taxon>
    </lineage>
</organism>
<dbReference type="Gene3D" id="3.40.640.10">
    <property type="entry name" value="Type I PLP-dependent aspartate aminotransferase-like (Major domain)"/>
    <property type="match status" value="1"/>
</dbReference>
<sequence length="397" mass="43338">MSSPSSYDLSTVRSSLPILEEVTYLNTGTVGIMAEPVLAAHVAAVTQYERGGHAAEGAAREGYERARATVACLIGAQPDEIALTRNATDGVALIAASLPLGPDDLVLTTDQEHPAVLLPWALAQRRGRGRLTFFPVSPDPEETLSRFMQALRPATKLVVVSHVSCETGARLPVEPICACCRERGILTLIDCAQSVGQFPVDVQRIGCDFATANGHKWLCGPKGTGFLYVRRDRLDLVEPPLIGEGAASPPFDRRFLGEDPASAPWSFVASARRFEYGTRNFHDYVALSAAVEYLDALGWEAIERHMAAMSGIFKEALAAEPGVTLYSPRPWEDSSGLVTFGVEGWTGEELSRRLWEDYRIIQRRVQVPDAVRVSCAYFTGPEDLERLLSALHALRSR</sequence>
<dbReference type="PANTHER" id="PTHR43092:SF6">
    <property type="entry name" value="BLR1280 PROTEIN"/>
    <property type="match status" value="1"/>
</dbReference>
<keyword evidence="3" id="KW-0032">Aminotransferase</keyword>